<protein>
    <submittedName>
        <fullName evidence="1">RES domain-containing protein</fullName>
    </submittedName>
</protein>
<proteinExistence type="predicted"/>
<comment type="caution">
    <text evidence="1">The sequence shown here is derived from an EMBL/GenBank/DDBJ whole genome shotgun (WGS) entry which is preliminary data.</text>
</comment>
<evidence type="ECO:0000313" key="2">
    <source>
        <dbReference type="Proteomes" id="UP001175137"/>
    </source>
</evidence>
<name>A0AAW7NRH3_BACCE</name>
<dbReference type="AlphaFoldDB" id="A0AAW7NRH3"/>
<sequence>MDIKNKLKEEYERSFLILQNYQLPIIIREDFQYLPTLKALLGQYLKQIKNSFLIDQETKMKTEDNIEDILKAIEVYYDANIYEARKIIYNMLSRYKDDDYIISNLDDSPALRGVTRFSTNSYFDQIAAAPLSFFRARVSKKEFSRKDFLHIPFNKRGLVSTQRFSIAGVPCMYFGATSYVCWLELNKPRYDELHISSYTLPKELRVLNLAITQGIVSGFTMGNEHKEYAMSMIELFPLVMATSFKVIEGDRVFKSEYIVSQLIMQCLTELGVEGVAYISKQIEHNDLSIQLGNENFPTCVNLAIPMKNNKNDQYSELAKKIPLTEPIKIDKCISLIQNTSFNKQVVAYPNLFDSQLTQSGVRRDYKTLEFSEIDDFLVNQKHVSYNNL</sequence>
<dbReference type="EMBL" id="JAUIQW010000002">
    <property type="protein sequence ID" value="MDN4877058.1"/>
    <property type="molecule type" value="Genomic_DNA"/>
</dbReference>
<dbReference type="Proteomes" id="UP001175137">
    <property type="component" value="Unassembled WGS sequence"/>
</dbReference>
<organism evidence="1 2">
    <name type="scientific">Bacillus cereus</name>
    <dbReference type="NCBI Taxonomy" id="1396"/>
    <lineage>
        <taxon>Bacteria</taxon>
        <taxon>Bacillati</taxon>
        <taxon>Bacillota</taxon>
        <taxon>Bacilli</taxon>
        <taxon>Bacillales</taxon>
        <taxon>Bacillaceae</taxon>
        <taxon>Bacillus</taxon>
        <taxon>Bacillus cereus group</taxon>
    </lineage>
</organism>
<reference evidence="1" key="1">
    <citation type="submission" date="2023-07" db="EMBL/GenBank/DDBJ databases">
        <title>Complete genome sequence of Bacillus cereus SRCM126073 isolated from soil.</title>
        <authorList>
            <person name="Yang H.-G."/>
            <person name="Ryu M.-S."/>
            <person name="Ha G.-S."/>
            <person name="Yang H.-J."/>
            <person name="Jeong D.-Y."/>
        </authorList>
    </citation>
    <scope>NUCLEOTIDE SEQUENCE</scope>
    <source>
        <strain evidence="1">SRCM126073</strain>
    </source>
</reference>
<dbReference type="RefSeq" id="WP_301266301.1">
    <property type="nucleotide sequence ID" value="NZ_JAUIQW010000002.1"/>
</dbReference>
<evidence type="ECO:0000313" key="1">
    <source>
        <dbReference type="EMBL" id="MDN4877058.1"/>
    </source>
</evidence>
<gene>
    <name evidence="1" type="ORF">QYM23_30185</name>
</gene>
<accession>A0AAW7NRH3</accession>